<name>A0A251YVN0_9MICO</name>
<dbReference type="RefSeq" id="WP_086513143.1">
    <property type="nucleotide sequence ID" value="NZ_MDJZ01000001.1"/>
</dbReference>
<dbReference type="Proteomes" id="UP000195101">
    <property type="component" value="Unassembled WGS sequence"/>
</dbReference>
<sequence length="208" mass="20475">MSTADAPPVRPAVPVAGLALVLVVLGLAGVVTAGGTVLLAARIRTAVTGFEVDGLSLLLPGLAVTAVVTFLAAATTARIVRGARRVSAEALARHASARAPVPLAVTAVLVVAVSRYLEPGGLAEVTGRRPALAVLPVLLFATAAVAQVVAARARGRATRIRALGVAGAALVGAACAMPYLVTASLQSGALVLCAALLLRSTRGAGSTG</sequence>
<evidence type="ECO:0000313" key="3">
    <source>
        <dbReference type="Proteomes" id="UP000195101"/>
    </source>
</evidence>
<keyword evidence="3" id="KW-1185">Reference proteome</keyword>
<feature type="transmembrane region" description="Helical" evidence="1">
    <location>
        <begin position="12"/>
        <end position="37"/>
    </location>
</feature>
<comment type="caution">
    <text evidence="2">The sequence shown here is derived from an EMBL/GenBank/DDBJ whole genome shotgun (WGS) entry which is preliminary data.</text>
</comment>
<gene>
    <name evidence="2" type="ORF">BFL37_00015</name>
</gene>
<proteinExistence type="predicted"/>
<organism evidence="2 3">
    <name type="scientific">Clavibacter michiganensis</name>
    <dbReference type="NCBI Taxonomy" id="28447"/>
    <lineage>
        <taxon>Bacteria</taxon>
        <taxon>Bacillati</taxon>
        <taxon>Actinomycetota</taxon>
        <taxon>Actinomycetes</taxon>
        <taxon>Micrococcales</taxon>
        <taxon>Microbacteriaceae</taxon>
        <taxon>Clavibacter</taxon>
    </lineage>
</organism>
<dbReference type="EMBL" id="MDJZ01000001">
    <property type="protein sequence ID" value="OUE28229.1"/>
    <property type="molecule type" value="Genomic_DNA"/>
</dbReference>
<feature type="transmembrane region" description="Helical" evidence="1">
    <location>
        <begin position="162"/>
        <end position="181"/>
    </location>
</feature>
<keyword evidence="1" id="KW-0812">Transmembrane</keyword>
<dbReference type="AlphaFoldDB" id="A0A251YVN0"/>
<feature type="transmembrane region" description="Helical" evidence="1">
    <location>
        <begin position="101"/>
        <end position="117"/>
    </location>
</feature>
<keyword evidence="1" id="KW-1133">Transmembrane helix</keyword>
<feature type="transmembrane region" description="Helical" evidence="1">
    <location>
        <begin position="57"/>
        <end position="80"/>
    </location>
</feature>
<evidence type="ECO:0000256" key="1">
    <source>
        <dbReference type="SAM" id="Phobius"/>
    </source>
</evidence>
<protein>
    <submittedName>
        <fullName evidence="2">Uncharacterized protein</fullName>
    </submittedName>
</protein>
<accession>A0A251YVN0</accession>
<evidence type="ECO:0000313" key="2">
    <source>
        <dbReference type="EMBL" id="OUE28229.1"/>
    </source>
</evidence>
<keyword evidence="1" id="KW-0472">Membrane</keyword>
<feature type="transmembrane region" description="Helical" evidence="1">
    <location>
        <begin position="129"/>
        <end position="150"/>
    </location>
</feature>
<reference evidence="2 3" key="1">
    <citation type="submission" date="2016-08" db="EMBL/GenBank/DDBJ databases">
        <title>Genome sequence of Clavibacter michiganensis spp strain CFBP8019.</title>
        <authorList>
            <person name="Thapa S.P."/>
            <person name="Coaker G."/>
            <person name="Jacques M.-A."/>
        </authorList>
    </citation>
    <scope>NUCLEOTIDE SEQUENCE [LARGE SCALE GENOMIC DNA]</scope>
    <source>
        <strain evidence="2">CFBP8019</strain>
    </source>
</reference>